<proteinExistence type="predicted"/>
<feature type="non-terminal residue" evidence="2">
    <location>
        <position position="61"/>
    </location>
</feature>
<dbReference type="Pfam" id="PF22619">
    <property type="entry name" value="DNA_polI_exo1"/>
    <property type="match status" value="1"/>
</dbReference>
<dbReference type="InterPro" id="IPR012337">
    <property type="entry name" value="RNaseH-like_sf"/>
</dbReference>
<protein>
    <recommendedName>
        <fullName evidence="1">DNA polymerase I 3'-5' exonuclease domain-containing protein</fullName>
    </recommendedName>
</protein>
<evidence type="ECO:0000313" key="2">
    <source>
        <dbReference type="EMBL" id="HAN23560.1"/>
    </source>
</evidence>
<name>A0A3C1KA64_9MICO</name>
<feature type="non-terminal residue" evidence="2">
    <location>
        <position position="1"/>
    </location>
</feature>
<evidence type="ECO:0000313" key="3">
    <source>
        <dbReference type="Proteomes" id="UP000257479"/>
    </source>
</evidence>
<dbReference type="Gene3D" id="3.30.420.10">
    <property type="entry name" value="Ribonuclease H-like superfamily/Ribonuclease H"/>
    <property type="match status" value="1"/>
</dbReference>
<dbReference type="EMBL" id="DMNG01000050">
    <property type="protein sequence ID" value="HAN23560.1"/>
    <property type="molecule type" value="Genomic_DNA"/>
</dbReference>
<dbReference type="AlphaFoldDB" id="A0A3C1KA64"/>
<accession>A0A3C1KA64</accession>
<dbReference type="Proteomes" id="UP000257479">
    <property type="component" value="Unassembled WGS sequence"/>
</dbReference>
<organism evidence="2 3">
    <name type="scientific">Microbacterium ginsengisoli</name>
    <dbReference type="NCBI Taxonomy" id="400772"/>
    <lineage>
        <taxon>Bacteria</taxon>
        <taxon>Bacillati</taxon>
        <taxon>Actinomycetota</taxon>
        <taxon>Actinomycetes</taxon>
        <taxon>Micrococcales</taxon>
        <taxon>Microbacteriaceae</taxon>
        <taxon>Microbacterium</taxon>
    </lineage>
</organism>
<dbReference type="InterPro" id="IPR036397">
    <property type="entry name" value="RNaseH_sf"/>
</dbReference>
<gene>
    <name evidence="2" type="ORF">DCP95_03190</name>
</gene>
<dbReference type="InterPro" id="IPR054690">
    <property type="entry name" value="DNA_polI_exonuclease"/>
</dbReference>
<dbReference type="SUPFAM" id="SSF53098">
    <property type="entry name" value="Ribonuclease H-like"/>
    <property type="match status" value="1"/>
</dbReference>
<feature type="domain" description="DNA polymerase I 3'-5' exonuclease" evidence="1">
    <location>
        <begin position="2"/>
        <end position="58"/>
    </location>
</feature>
<evidence type="ECO:0000259" key="1">
    <source>
        <dbReference type="Pfam" id="PF22619"/>
    </source>
</evidence>
<reference evidence="2 3" key="1">
    <citation type="journal article" date="2018" name="Nat. Biotechnol.">
        <title>A standardized bacterial taxonomy based on genome phylogeny substantially revises the tree of life.</title>
        <authorList>
            <person name="Parks D.H."/>
            <person name="Chuvochina M."/>
            <person name="Waite D.W."/>
            <person name="Rinke C."/>
            <person name="Skarshewski A."/>
            <person name="Chaumeil P.A."/>
            <person name="Hugenholtz P."/>
        </authorList>
    </citation>
    <scope>NUCLEOTIDE SEQUENCE [LARGE SCALE GENOMIC DNA]</scope>
    <source>
        <strain evidence="2">UBA9152</strain>
    </source>
</reference>
<comment type="caution">
    <text evidence="2">The sequence shown here is derived from an EMBL/GenBank/DDBJ whole genome shotgun (WGS) entry which is preliminary data.</text>
</comment>
<dbReference type="GO" id="GO:0003676">
    <property type="term" value="F:nucleic acid binding"/>
    <property type="evidence" value="ECO:0007669"/>
    <property type="project" value="InterPro"/>
</dbReference>
<sequence length="61" mass="6697">PWLASDAPKVLHDAKPQLKALRRAGADLRGIVFDAALAGWLIRPSFPDKTLGDLVERYLGE</sequence>